<dbReference type="EMBL" id="QVFU01000154">
    <property type="protein sequence ID" value="RFS37685.1"/>
    <property type="molecule type" value="Genomic_DNA"/>
</dbReference>
<evidence type="ECO:0000313" key="3">
    <source>
        <dbReference type="EMBL" id="RFS40529.1"/>
    </source>
</evidence>
<accession>A0A372FR78</accession>
<comment type="caution">
    <text evidence="3">The sequence shown here is derived from an EMBL/GenBank/DDBJ whole genome shotgun (WGS) entry which is preliminary data.</text>
</comment>
<feature type="non-terminal residue" evidence="3">
    <location>
        <position position="1"/>
    </location>
</feature>
<dbReference type="AlphaFoldDB" id="A0A372FR78"/>
<dbReference type="EMBL" id="QVFU01000169">
    <property type="protein sequence ID" value="RFS37395.1"/>
    <property type="molecule type" value="Genomic_DNA"/>
</dbReference>
<evidence type="ECO:0000313" key="6">
    <source>
        <dbReference type="Proteomes" id="UP000262621"/>
    </source>
</evidence>
<reference evidence="3 6" key="1">
    <citation type="submission" date="2018-08" db="EMBL/GenBank/DDBJ databases">
        <title>Verrucosispora craniellae sp. nov., isolated from a marine sponge in the South China Sea.</title>
        <authorList>
            <person name="Li L."/>
            <person name="Lin H.W."/>
        </authorList>
    </citation>
    <scope>NUCLEOTIDE SEQUENCE [LARGE SCALE GENOMIC DNA]</scope>
    <source>
        <strain evidence="3 6">LHW63014</strain>
    </source>
</reference>
<evidence type="ECO:0000313" key="5">
    <source>
        <dbReference type="EMBL" id="RFS45528.1"/>
    </source>
</evidence>
<protein>
    <submittedName>
        <fullName evidence="3">IS66 family transposase</fullName>
    </submittedName>
</protein>
<evidence type="ECO:0000313" key="4">
    <source>
        <dbReference type="EMBL" id="RFS43364.1"/>
    </source>
</evidence>
<sequence length="54" mass="5948">QKISGRLTSEKVTEHRYAIRGYVSTVTKHGADVMTAIRDAILGRPWTPPAWAPG</sequence>
<proteinExistence type="predicted"/>
<evidence type="ECO:0000313" key="1">
    <source>
        <dbReference type="EMBL" id="RFS37395.1"/>
    </source>
</evidence>
<name>A0A372FR78_9ACTN</name>
<dbReference type="EMBL" id="QVFU01000016">
    <property type="protein sequence ID" value="RFS45528.1"/>
    <property type="molecule type" value="Genomic_DNA"/>
</dbReference>
<dbReference type="EMBL" id="QVFU01000065">
    <property type="protein sequence ID" value="RFS43364.1"/>
    <property type="molecule type" value="Genomic_DNA"/>
</dbReference>
<keyword evidence="6" id="KW-1185">Reference proteome</keyword>
<dbReference type="Proteomes" id="UP000262621">
    <property type="component" value="Unassembled WGS sequence"/>
</dbReference>
<dbReference type="EMBL" id="QVFU01000099">
    <property type="protein sequence ID" value="RFS40529.1"/>
    <property type="molecule type" value="Genomic_DNA"/>
</dbReference>
<gene>
    <name evidence="5" type="ORF">D0Q02_16790</name>
    <name evidence="4" type="ORF">D0Q02_28340</name>
    <name evidence="3" type="ORF">D0Q02_30225</name>
    <name evidence="2" type="ORF">D0Q02_31205</name>
    <name evidence="1" type="ORF">D0Q02_31330</name>
</gene>
<organism evidence="3 6">
    <name type="scientific">Micromonospora craniellae</name>
    <dbReference type="NCBI Taxonomy" id="2294034"/>
    <lineage>
        <taxon>Bacteria</taxon>
        <taxon>Bacillati</taxon>
        <taxon>Actinomycetota</taxon>
        <taxon>Actinomycetes</taxon>
        <taxon>Micromonosporales</taxon>
        <taxon>Micromonosporaceae</taxon>
        <taxon>Micromonospora</taxon>
    </lineage>
</organism>
<evidence type="ECO:0000313" key="2">
    <source>
        <dbReference type="EMBL" id="RFS37685.1"/>
    </source>
</evidence>